<dbReference type="Gramene" id="TuG1812G0100000602.01.T01">
    <property type="protein sequence ID" value="TuG1812G0100000602.01.T01"/>
    <property type="gene ID" value="TuG1812G0100000602.01"/>
</dbReference>
<name>A0A8R7JVA4_TRIUA</name>
<reference evidence="1" key="3">
    <citation type="submission" date="2022-06" db="UniProtKB">
        <authorList>
            <consortium name="EnsemblPlants"/>
        </authorList>
    </citation>
    <scope>IDENTIFICATION</scope>
</reference>
<dbReference type="AlphaFoldDB" id="A0A8R7JVA4"/>
<accession>A0A8R7JVA4</accession>
<keyword evidence="2" id="KW-1185">Reference proteome</keyword>
<protein>
    <submittedName>
        <fullName evidence="1">Uncharacterized protein</fullName>
    </submittedName>
</protein>
<dbReference type="Proteomes" id="UP000015106">
    <property type="component" value="Chromosome 1"/>
</dbReference>
<reference evidence="2" key="1">
    <citation type="journal article" date="2013" name="Nature">
        <title>Draft genome of the wheat A-genome progenitor Triticum urartu.</title>
        <authorList>
            <person name="Ling H.Q."/>
            <person name="Zhao S."/>
            <person name="Liu D."/>
            <person name="Wang J."/>
            <person name="Sun H."/>
            <person name="Zhang C."/>
            <person name="Fan H."/>
            <person name="Li D."/>
            <person name="Dong L."/>
            <person name="Tao Y."/>
            <person name="Gao C."/>
            <person name="Wu H."/>
            <person name="Li Y."/>
            <person name="Cui Y."/>
            <person name="Guo X."/>
            <person name="Zheng S."/>
            <person name="Wang B."/>
            <person name="Yu K."/>
            <person name="Liang Q."/>
            <person name="Yang W."/>
            <person name="Lou X."/>
            <person name="Chen J."/>
            <person name="Feng M."/>
            <person name="Jian J."/>
            <person name="Zhang X."/>
            <person name="Luo G."/>
            <person name="Jiang Y."/>
            <person name="Liu J."/>
            <person name="Wang Z."/>
            <person name="Sha Y."/>
            <person name="Zhang B."/>
            <person name="Wu H."/>
            <person name="Tang D."/>
            <person name="Shen Q."/>
            <person name="Xue P."/>
            <person name="Zou S."/>
            <person name="Wang X."/>
            <person name="Liu X."/>
            <person name="Wang F."/>
            <person name="Yang Y."/>
            <person name="An X."/>
            <person name="Dong Z."/>
            <person name="Zhang K."/>
            <person name="Zhang X."/>
            <person name="Luo M.C."/>
            <person name="Dvorak J."/>
            <person name="Tong Y."/>
            <person name="Wang J."/>
            <person name="Yang H."/>
            <person name="Li Z."/>
            <person name="Wang D."/>
            <person name="Zhang A."/>
            <person name="Wang J."/>
        </authorList>
    </citation>
    <scope>NUCLEOTIDE SEQUENCE</scope>
    <source>
        <strain evidence="2">cv. G1812</strain>
    </source>
</reference>
<reference evidence="1" key="2">
    <citation type="submission" date="2018-03" db="EMBL/GenBank/DDBJ databases">
        <title>The Triticum urartu genome reveals the dynamic nature of wheat genome evolution.</title>
        <authorList>
            <person name="Ling H."/>
            <person name="Ma B."/>
            <person name="Shi X."/>
            <person name="Liu H."/>
            <person name="Dong L."/>
            <person name="Sun H."/>
            <person name="Cao Y."/>
            <person name="Gao Q."/>
            <person name="Zheng S."/>
            <person name="Li Y."/>
            <person name="Yu Y."/>
            <person name="Du H."/>
            <person name="Qi M."/>
            <person name="Li Y."/>
            <person name="Yu H."/>
            <person name="Cui Y."/>
            <person name="Wang N."/>
            <person name="Chen C."/>
            <person name="Wu H."/>
            <person name="Zhao Y."/>
            <person name="Zhang J."/>
            <person name="Li Y."/>
            <person name="Zhou W."/>
            <person name="Zhang B."/>
            <person name="Hu W."/>
            <person name="Eijk M."/>
            <person name="Tang J."/>
            <person name="Witsenboer H."/>
            <person name="Zhao S."/>
            <person name="Li Z."/>
            <person name="Zhang A."/>
            <person name="Wang D."/>
            <person name="Liang C."/>
        </authorList>
    </citation>
    <scope>NUCLEOTIDE SEQUENCE [LARGE SCALE GENOMIC DNA]</scope>
    <source>
        <strain evidence="1">cv. G1812</strain>
    </source>
</reference>
<proteinExistence type="predicted"/>
<dbReference type="EnsemblPlants" id="TuG1812G0100000602.01.T01">
    <property type="protein sequence ID" value="TuG1812G0100000602.01.T01"/>
    <property type="gene ID" value="TuG1812G0100000602.01"/>
</dbReference>
<organism evidence="1 2">
    <name type="scientific">Triticum urartu</name>
    <name type="common">Red wild einkorn</name>
    <name type="synonym">Crithodium urartu</name>
    <dbReference type="NCBI Taxonomy" id="4572"/>
    <lineage>
        <taxon>Eukaryota</taxon>
        <taxon>Viridiplantae</taxon>
        <taxon>Streptophyta</taxon>
        <taxon>Embryophyta</taxon>
        <taxon>Tracheophyta</taxon>
        <taxon>Spermatophyta</taxon>
        <taxon>Magnoliopsida</taxon>
        <taxon>Liliopsida</taxon>
        <taxon>Poales</taxon>
        <taxon>Poaceae</taxon>
        <taxon>BOP clade</taxon>
        <taxon>Pooideae</taxon>
        <taxon>Triticodae</taxon>
        <taxon>Triticeae</taxon>
        <taxon>Triticinae</taxon>
        <taxon>Triticum</taxon>
    </lineage>
</organism>
<evidence type="ECO:0000313" key="1">
    <source>
        <dbReference type="EnsemblPlants" id="TuG1812G0100000602.01.T01"/>
    </source>
</evidence>
<evidence type="ECO:0000313" key="2">
    <source>
        <dbReference type="Proteomes" id="UP000015106"/>
    </source>
</evidence>
<sequence length="79" mass="8747">METEIHTGFGTPCRSIQTHAGHATSRPGGLCGLRSGQFMMLSHVLYTPHKLVLLLSTEQGAVAFSSTKMFRNYYMQART</sequence>